<keyword evidence="3" id="KW-1185">Reference proteome</keyword>
<dbReference type="InterPro" id="IPR000299">
    <property type="entry name" value="FERM_domain"/>
</dbReference>
<dbReference type="EMBL" id="JAODUO010000682">
    <property type="protein sequence ID" value="KAK2176120.1"/>
    <property type="molecule type" value="Genomic_DNA"/>
</dbReference>
<name>A0AAD9KRQ9_RIDPI</name>
<protein>
    <recommendedName>
        <fullName evidence="1">FERM domain-containing protein</fullName>
    </recommendedName>
</protein>
<dbReference type="AlphaFoldDB" id="A0AAD9KRQ9"/>
<dbReference type="Proteomes" id="UP001209878">
    <property type="component" value="Unassembled WGS sequence"/>
</dbReference>
<comment type="caution">
    <text evidence="2">The sequence shown here is derived from an EMBL/GenBank/DDBJ whole genome shotgun (WGS) entry which is preliminary data.</text>
</comment>
<accession>A0AAD9KRQ9</accession>
<feature type="domain" description="FERM" evidence="1">
    <location>
        <begin position="1"/>
        <end position="158"/>
    </location>
</feature>
<reference evidence="2" key="1">
    <citation type="journal article" date="2023" name="Mol. Biol. Evol.">
        <title>Third-Generation Sequencing Reveals the Adaptive Role of the Epigenome in Three Deep-Sea Polychaetes.</title>
        <authorList>
            <person name="Perez M."/>
            <person name="Aroh O."/>
            <person name="Sun Y."/>
            <person name="Lan Y."/>
            <person name="Juniper S.K."/>
            <person name="Young C.R."/>
            <person name="Angers B."/>
            <person name="Qian P.Y."/>
        </authorList>
    </citation>
    <scope>NUCLEOTIDE SEQUENCE</scope>
    <source>
        <strain evidence="2">R07B-5</strain>
    </source>
</reference>
<organism evidence="2 3">
    <name type="scientific">Ridgeia piscesae</name>
    <name type="common">Tubeworm</name>
    <dbReference type="NCBI Taxonomy" id="27915"/>
    <lineage>
        <taxon>Eukaryota</taxon>
        <taxon>Metazoa</taxon>
        <taxon>Spiralia</taxon>
        <taxon>Lophotrochozoa</taxon>
        <taxon>Annelida</taxon>
        <taxon>Polychaeta</taxon>
        <taxon>Sedentaria</taxon>
        <taxon>Canalipalpata</taxon>
        <taxon>Sabellida</taxon>
        <taxon>Siboglinidae</taxon>
        <taxon>Ridgeia</taxon>
    </lineage>
</organism>
<evidence type="ECO:0000313" key="2">
    <source>
        <dbReference type="EMBL" id="KAK2176120.1"/>
    </source>
</evidence>
<evidence type="ECO:0000259" key="1">
    <source>
        <dbReference type="PROSITE" id="PS50057"/>
    </source>
</evidence>
<evidence type="ECO:0000313" key="3">
    <source>
        <dbReference type="Proteomes" id="UP001209878"/>
    </source>
</evidence>
<gene>
    <name evidence="2" type="ORF">NP493_682g01046</name>
</gene>
<proteinExistence type="predicted"/>
<sequence length="158" mass="18363">MAIDQEAFGYFYLQCRSDFVSENCVYQDSVKQERQLGQGLIDMLCYGHEAKLGLDQLNKLKAKCFIPANTKNMFTKLWDKQRLDVNMKAQLKMEHDKSEKDSINDIKLRYIKGFLEITQGYLVEHFKITRDGNSDHVIVDIYREEHPGVYLADSAQVS</sequence>
<dbReference type="PROSITE" id="PS50057">
    <property type="entry name" value="FERM_3"/>
    <property type="match status" value="1"/>
</dbReference>